<evidence type="ECO:0000256" key="4">
    <source>
        <dbReference type="ARBA" id="ARBA00022691"/>
    </source>
</evidence>
<dbReference type="InterPro" id="IPR029063">
    <property type="entry name" value="SAM-dependent_MTases_sf"/>
</dbReference>
<dbReference type="RefSeq" id="WP_131328600.1">
    <property type="nucleotide sequence ID" value="NZ_CP044016.1"/>
</dbReference>
<feature type="binding site" evidence="6">
    <location>
        <position position="160"/>
    </location>
    <ligand>
        <name>S-adenosyl-L-methionine</name>
        <dbReference type="ChEBI" id="CHEBI:59789"/>
    </ligand>
</feature>
<keyword evidence="1" id="KW-0963">Cytoplasm</keyword>
<evidence type="ECO:0000313" key="8">
    <source>
        <dbReference type="EMBL" id="QES87713.1"/>
    </source>
</evidence>
<dbReference type="Pfam" id="PF17125">
    <property type="entry name" value="Methyltr_RsmF_N"/>
    <property type="match status" value="1"/>
</dbReference>
<sequence>MSNIQIPESLLTELASIKQFDREKFIEVHQQNPSVSIRWNTEKKQSEKDGAPVPWCENAYYLPERPFFTFDPIFHGGAYYVQEASSMFIWEILKNVFPDRNAEVKVLDLCAAPGGKTTLLGSYFKNGLVVGNEIIKSRANILVENTSKWGTGNFIVSNNDPKQFAGLKDYFDVILVDAPCSGSGLFRKEPSWREEWTEANVDLCSERQQRILADIYPALKKDGILIYSTCSYSVKEDEAILDWFSADFEVENLKIPLNENWGIVETNSKSDQVGYRFFPDKLDGEGFFAAVFRKKESSGYTPFLGGKYTQPNKMEVEIVQKWLVLGDYFFFKIQDSIHCIAKKWQADVELLHSKLYLKKAGTEVGEVKKDLVPAHELALSIHLNRSNCHVFELNTEQSLQYLRKNNLERLPEMENGWTLITHSNVGLGWIKALPNRINNYYPTEWRILKQ</sequence>
<dbReference type="Pfam" id="PF01189">
    <property type="entry name" value="Methyltr_RsmB-F"/>
    <property type="match status" value="1"/>
</dbReference>
<dbReference type="InterPro" id="IPR023267">
    <property type="entry name" value="RCMT"/>
</dbReference>
<protein>
    <submittedName>
        <fullName evidence="8">RNA methyltransferase</fullName>
    </submittedName>
</protein>
<evidence type="ECO:0000256" key="2">
    <source>
        <dbReference type="ARBA" id="ARBA00022603"/>
    </source>
</evidence>
<dbReference type="Gene3D" id="3.30.70.1170">
    <property type="entry name" value="Sun protein, domain 3"/>
    <property type="match status" value="1"/>
</dbReference>
<accession>A0A5P2G3P4</accession>
<dbReference type="EMBL" id="CP044016">
    <property type="protein sequence ID" value="QES87713.1"/>
    <property type="molecule type" value="Genomic_DNA"/>
</dbReference>
<dbReference type="CDD" id="cd02440">
    <property type="entry name" value="AdoMet_MTases"/>
    <property type="match status" value="1"/>
</dbReference>
<dbReference type="PANTHER" id="PTHR22807:SF30">
    <property type="entry name" value="28S RRNA (CYTOSINE(4447)-C(5))-METHYLTRANSFERASE-RELATED"/>
    <property type="match status" value="1"/>
</dbReference>
<feature type="binding site" evidence="6">
    <location>
        <begin position="110"/>
        <end position="116"/>
    </location>
    <ligand>
        <name>S-adenosyl-L-methionine</name>
        <dbReference type="ChEBI" id="CHEBI:59789"/>
    </ligand>
</feature>
<dbReference type="Proteomes" id="UP000292424">
    <property type="component" value="Chromosome"/>
</dbReference>
<evidence type="ECO:0000256" key="6">
    <source>
        <dbReference type="PROSITE-ProRule" id="PRU01023"/>
    </source>
</evidence>
<keyword evidence="9" id="KW-1185">Reference proteome</keyword>
<evidence type="ECO:0000256" key="1">
    <source>
        <dbReference type="ARBA" id="ARBA00022490"/>
    </source>
</evidence>
<dbReference type="AlphaFoldDB" id="A0A5P2G3P4"/>
<keyword evidence="2 6" id="KW-0489">Methyltransferase</keyword>
<dbReference type="GO" id="GO:0003723">
    <property type="term" value="F:RNA binding"/>
    <property type="evidence" value="ECO:0007669"/>
    <property type="project" value="UniProtKB-UniRule"/>
</dbReference>
<gene>
    <name evidence="8" type="ORF">E0W69_003210</name>
</gene>
<dbReference type="Gene3D" id="3.40.50.150">
    <property type="entry name" value="Vaccinia Virus protein VP39"/>
    <property type="match status" value="1"/>
</dbReference>
<dbReference type="InterPro" id="IPR049560">
    <property type="entry name" value="MeTrfase_RsmB-F_NOP2_cat"/>
</dbReference>
<dbReference type="PANTHER" id="PTHR22807">
    <property type="entry name" value="NOP2 YEAST -RELATED NOL1/NOP2/FMU SUN DOMAIN-CONTAINING"/>
    <property type="match status" value="1"/>
</dbReference>
<dbReference type="KEGG" id="arac:E0W69_003210"/>
<reference evidence="8 9" key="1">
    <citation type="submission" date="2019-09" db="EMBL/GenBank/DDBJ databases">
        <title>Complete genome sequence of Arachidicoccus sp. B3-10 isolated from apple orchard soil.</title>
        <authorList>
            <person name="Kim H.S."/>
            <person name="Han K.-I."/>
            <person name="Suh M.K."/>
            <person name="Lee K.C."/>
            <person name="Eom M.K."/>
            <person name="Kim J.-S."/>
            <person name="Kang S.W."/>
            <person name="Sin Y."/>
            <person name="Lee J.-S."/>
        </authorList>
    </citation>
    <scope>NUCLEOTIDE SEQUENCE [LARGE SCALE GENOMIC DNA]</scope>
    <source>
        <strain evidence="8 9">B3-10</strain>
    </source>
</reference>
<proteinExistence type="inferred from homology"/>
<evidence type="ECO:0000259" key="7">
    <source>
        <dbReference type="PROSITE" id="PS51686"/>
    </source>
</evidence>
<feature type="binding site" evidence="6">
    <location>
        <position position="177"/>
    </location>
    <ligand>
        <name>S-adenosyl-L-methionine</name>
        <dbReference type="ChEBI" id="CHEBI:59789"/>
    </ligand>
</feature>
<comment type="similarity">
    <text evidence="6">Belongs to the class I-like SAM-binding methyltransferase superfamily. RsmB/NOP family.</text>
</comment>
<dbReference type="SUPFAM" id="SSF53335">
    <property type="entry name" value="S-adenosyl-L-methionine-dependent methyltransferases"/>
    <property type="match status" value="1"/>
</dbReference>
<dbReference type="Gene3D" id="2.30.130.60">
    <property type="match status" value="1"/>
</dbReference>
<keyword evidence="4 6" id="KW-0949">S-adenosyl-L-methionine</keyword>
<keyword evidence="5 6" id="KW-0694">RNA-binding</keyword>
<name>A0A5P2G3P4_9BACT</name>
<dbReference type="PRINTS" id="PR02008">
    <property type="entry name" value="RCMTFAMILY"/>
</dbReference>
<organism evidence="8 9">
    <name type="scientific">Rhizosphaericola mali</name>
    <dbReference type="NCBI Taxonomy" id="2545455"/>
    <lineage>
        <taxon>Bacteria</taxon>
        <taxon>Pseudomonadati</taxon>
        <taxon>Bacteroidota</taxon>
        <taxon>Chitinophagia</taxon>
        <taxon>Chitinophagales</taxon>
        <taxon>Chitinophagaceae</taxon>
        <taxon>Rhizosphaericola</taxon>
    </lineage>
</organism>
<evidence type="ECO:0000256" key="5">
    <source>
        <dbReference type="ARBA" id="ARBA00022884"/>
    </source>
</evidence>
<dbReference type="GO" id="GO:0008173">
    <property type="term" value="F:RNA methyltransferase activity"/>
    <property type="evidence" value="ECO:0007669"/>
    <property type="project" value="InterPro"/>
</dbReference>
<dbReference type="Pfam" id="PF13636">
    <property type="entry name" value="Methyltranf_PUA"/>
    <property type="match status" value="1"/>
</dbReference>
<feature type="binding site" evidence="6">
    <location>
        <position position="133"/>
    </location>
    <ligand>
        <name>S-adenosyl-L-methionine</name>
        <dbReference type="ChEBI" id="CHEBI:59789"/>
    </ligand>
</feature>
<dbReference type="InterPro" id="IPR001678">
    <property type="entry name" value="MeTrfase_RsmB-F_NOP2_dom"/>
</dbReference>
<evidence type="ECO:0000256" key="3">
    <source>
        <dbReference type="ARBA" id="ARBA00022679"/>
    </source>
</evidence>
<dbReference type="GO" id="GO:0001510">
    <property type="term" value="P:RNA methylation"/>
    <property type="evidence" value="ECO:0007669"/>
    <property type="project" value="InterPro"/>
</dbReference>
<keyword evidence="3 6" id="KW-0808">Transferase</keyword>
<dbReference type="InterPro" id="IPR031341">
    <property type="entry name" value="Methyltr_RsmF_N"/>
</dbReference>
<dbReference type="PROSITE" id="PS51686">
    <property type="entry name" value="SAM_MT_RSMB_NOP"/>
    <property type="match status" value="1"/>
</dbReference>
<feature type="active site" description="Nucleophile" evidence="6">
    <location>
        <position position="230"/>
    </location>
</feature>
<feature type="domain" description="SAM-dependent MTase RsmB/NOP-type" evidence="7">
    <location>
        <begin position="1"/>
        <end position="295"/>
    </location>
</feature>
<dbReference type="OrthoDB" id="9810297at2"/>
<dbReference type="InterPro" id="IPR027391">
    <property type="entry name" value="Nol1_Nop2_Fmu_2"/>
</dbReference>
<evidence type="ECO:0000313" key="9">
    <source>
        <dbReference type="Proteomes" id="UP000292424"/>
    </source>
</evidence>